<comment type="caution">
    <text evidence="17">The sequence shown here is derived from an EMBL/GenBank/DDBJ whole genome shotgun (WGS) entry which is preliminary data.</text>
</comment>
<protein>
    <recommendedName>
        <fullName evidence="14">3-isopropylmalate dehydrogenase</fullName>
        <ecNumber evidence="14">1.1.1.85</ecNumber>
    </recommendedName>
    <alternativeName>
        <fullName evidence="14">3-IPM-DH</fullName>
    </alternativeName>
    <alternativeName>
        <fullName evidence="14">Beta-IPM dehydrogenase</fullName>
        <shortName evidence="14">IMDH</shortName>
    </alternativeName>
</protein>
<dbReference type="GO" id="GO:0003862">
    <property type="term" value="F:3-isopropylmalate dehydrogenase activity"/>
    <property type="evidence" value="ECO:0007669"/>
    <property type="project" value="UniProtKB-UniRule"/>
</dbReference>
<keyword evidence="6 14" id="KW-0432">Leucine biosynthesis</keyword>
<keyword evidence="9 14" id="KW-0460">Magnesium</keyword>
<comment type="caution">
    <text evidence="14">Lacks conserved residue(s) required for the propagation of feature annotation.</text>
</comment>
<keyword evidence="10 14" id="KW-0560">Oxidoreductase</keyword>
<organism evidence="17 18">
    <name type="scientific">Empedobacter brevis</name>
    <dbReference type="NCBI Taxonomy" id="247"/>
    <lineage>
        <taxon>Bacteria</taxon>
        <taxon>Pseudomonadati</taxon>
        <taxon>Bacteroidota</taxon>
        <taxon>Flavobacteriia</taxon>
        <taxon>Flavobacteriales</taxon>
        <taxon>Weeksellaceae</taxon>
        <taxon>Empedobacter</taxon>
    </lineage>
</organism>
<keyword evidence="8 14" id="KW-0479">Metal-binding</keyword>
<feature type="binding site" evidence="14">
    <location>
        <position position="246"/>
    </location>
    <ligand>
        <name>Mg(2+)</name>
        <dbReference type="ChEBI" id="CHEBI:18420"/>
    </ligand>
</feature>
<dbReference type="PANTHER" id="PTHR42979">
    <property type="entry name" value="3-ISOPROPYLMALATE DEHYDROGENASE"/>
    <property type="match status" value="1"/>
</dbReference>
<evidence type="ECO:0000256" key="9">
    <source>
        <dbReference type="ARBA" id="ARBA00022842"/>
    </source>
</evidence>
<evidence type="ECO:0000256" key="6">
    <source>
        <dbReference type="ARBA" id="ARBA00022430"/>
    </source>
</evidence>
<dbReference type="InterPro" id="IPR019818">
    <property type="entry name" value="IsoCit/isopropylmalate_DH_CS"/>
</dbReference>
<evidence type="ECO:0000256" key="2">
    <source>
        <dbReference type="ARBA" id="ARBA00001936"/>
    </source>
</evidence>
<dbReference type="HAMAP" id="MF_01033">
    <property type="entry name" value="LeuB_type1"/>
    <property type="match status" value="1"/>
</dbReference>
<dbReference type="GO" id="GO:0005829">
    <property type="term" value="C:cytosol"/>
    <property type="evidence" value="ECO:0007669"/>
    <property type="project" value="TreeGrafter"/>
</dbReference>
<dbReference type="SMART" id="SM01329">
    <property type="entry name" value="Iso_dh"/>
    <property type="match status" value="1"/>
</dbReference>
<dbReference type="GO" id="GO:0051287">
    <property type="term" value="F:NAD binding"/>
    <property type="evidence" value="ECO:0007669"/>
    <property type="project" value="InterPro"/>
</dbReference>
<dbReference type="InterPro" id="IPR004429">
    <property type="entry name" value="Isopropylmalate_DH"/>
</dbReference>
<keyword evidence="13 14" id="KW-0100">Branched-chain amino acid biosynthesis</keyword>
<dbReference type="NCBIfam" id="TIGR00169">
    <property type="entry name" value="leuB"/>
    <property type="match status" value="1"/>
</dbReference>
<comment type="pathway">
    <text evidence="3 14 15">Amino-acid biosynthesis; L-leucine biosynthesis; L-leucine from 3-methyl-2-oxobutanoate: step 3/4.</text>
</comment>
<keyword evidence="11 14" id="KW-0520">NAD</keyword>
<dbReference type="EMBL" id="JACAGJ010000007">
    <property type="protein sequence ID" value="MDM1073593.1"/>
    <property type="molecule type" value="Genomic_DNA"/>
</dbReference>
<evidence type="ECO:0000259" key="16">
    <source>
        <dbReference type="SMART" id="SM01329"/>
    </source>
</evidence>
<reference evidence="17" key="2">
    <citation type="journal article" date="2022" name="Sci. Total Environ.">
        <title>Prevalence, transmission, and molecular epidemiology of tet(X)-positive bacteria among humans, animals, and environmental niches in China: An epidemiological, and genomic-based study.</title>
        <authorList>
            <person name="Dong N."/>
            <person name="Zeng Y."/>
            <person name="Cai C."/>
            <person name="Sun C."/>
            <person name="Lu J."/>
            <person name="Liu C."/>
            <person name="Zhou H."/>
            <person name="Sun Q."/>
            <person name="Shu L."/>
            <person name="Wang H."/>
            <person name="Wang Y."/>
            <person name="Wang S."/>
            <person name="Wu C."/>
            <person name="Chan E.W."/>
            <person name="Chen G."/>
            <person name="Shen Z."/>
            <person name="Chen S."/>
            <person name="Zhang R."/>
        </authorList>
    </citation>
    <scope>NUCLEOTIDE SEQUENCE</scope>
    <source>
        <strain evidence="17">R655-4</strain>
    </source>
</reference>
<comment type="function">
    <text evidence="14 15">Catalyzes the oxidation of 3-carboxy-2-hydroxy-4-methylpentanoate (3-isopropylmalate) to 3-carboxy-4-methyl-2-oxopentanoate. The product decarboxylates to 4-methyl-2 oxopentanoate.</text>
</comment>
<evidence type="ECO:0000256" key="11">
    <source>
        <dbReference type="ARBA" id="ARBA00023027"/>
    </source>
</evidence>
<proteinExistence type="inferred from homology"/>
<evidence type="ECO:0000256" key="15">
    <source>
        <dbReference type="RuleBase" id="RU004445"/>
    </source>
</evidence>
<feature type="binding site" evidence="14">
    <location>
        <position position="222"/>
    </location>
    <ligand>
        <name>Mg(2+)</name>
        <dbReference type="ChEBI" id="CHEBI:18420"/>
    </ligand>
</feature>
<feature type="binding site" evidence="14">
    <location>
        <position position="98"/>
    </location>
    <ligand>
        <name>substrate</name>
    </ligand>
</feature>
<keyword evidence="14" id="KW-0963">Cytoplasm</keyword>
<keyword evidence="7 14" id="KW-0028">Amino-acid biosynthesis</keyword>
<gene>
    <name evidence="14 17" type="primary">leuB</name>
    <name evidence="17" type="ORF">HX001_13965</name>
</gene>
<comment type="cofactor">
    <cofactor evidence="14 15">
        <name>Mg(2+)</name>
        <dbReference type="ChEBI" id="CHEBI:18420"/>
    </cofactor>
    <cofactor evidence="14 15">
        <name>Mn(2+)</name>
        <dbReference type="ChEBI" id="CHEBI:29035"/>
    </cofactor>
    <text evidence="14 15">Binds 1 Mg(2+) or Mn(2+) ion per subunit.</text>
</comment>
<evidence type="ECO:0000256" key="1">
    <source>
        <dbReference type="ARBA" id="ARBA00000624"/>
    </source>
</evidence>
<comment type="subunit">
    <text evidence="5 14 15">Homodimer.</text>
</comment>
<dbReference type="RefSeq" id="WP_286494059.1">
    <property type="nucleotide sequence ID" value="NZ_JACAGJ010000007.1"/>
</dbReference>
<accession>A0AAJ1QGH1</accession>
<evidence type="ECO:0000256" key="4">
    <source>
        <dbReference type="ARBA" id="ARBA00008319"/>
    </source>
</evidence>
<evidence type="ECO:0000313" key="17">
    <source>
        <dbReference type="EMBL" id="MDM1073593.1"/>
    </source>
</evidence>
<comment type="similarity">
    <text evidence="4 14">Belongs to the isocitrate and isopropylmalate dehydrogenases family. LeuB type 1 subfamily.</text>
</comment>
<dbReference type="FunFam" id="3.40.718.10:FF:000006">
    <property type="entry name" value="3-isopropylmalate dehydrogenase"/>
    <property type="match status" value="1"/>
</dbReference>
<comment type="cofactor">
    <cofactor evidence="2">
        <name>Mn(2+)</name>
        <dbReference type="ChEBI" id="CHEBI:29035"/>
    </cofactor>
</comment>
<dbReference type="GO" id="GO:0000287">
    <property type="term" value="F:magnesium ion binding"/>
    <property type="evidence" value="ECO:0007669"/>
    <property type="project" value="InterPro"/>
</dbReference>
<evidence type="ECO:0000256" key="10">
    <source>
        <dbReference type="ARBA" id="ARBA00023002"/>
    </source>
</evidence>
<feature type="domain" description="Isopropylmalate dehydrogenase-like" evidence="16">
    <location>
        <begin position="5"/>
        <end position="347"/>
    </location>
</feature>
<dbReference type="EC" id="1.1.1.85" evidence="14"/>
<feature type="binding site" evidence="14">
    <location>
        <position position="136"/>
    </location>
    <ligand>
        <name>substrate</name>
    </ligand>
</feature>
<feature type="site" description="Important for catalysis" evidence="14">
    <location>
        <position position="143"/>
    </location>
</feature>
<feature type="binding site" evidence="14">
    <location>
        <position position="108"/>
    </location>
    <ligand>
        <name>substrate</name>
    </ligand>
</feature>
<dbReference type="Proteomes" id="UP001170959">
    <property type="component" value="Unassembled WGS sequence"/>
</dbReference>
<comment type="catalytic activity">
    <reaction evidence="1 14 15">
        <text>(2R,3S)-3-isopropylmalate + NAD(+) = 4-methyl-2-oxopentanoate + CO2 + NADH</text>
        <dbReference type="Rhea" id="RHEA:32271"/>
        <dbReference type="ChEBI" id="CHEBI:16526"/>
        <dbReference type="ChEBI" id="CHEBI:17865"/>
        <dbReference type="ChEBI" id="CHEBI:35121"/>
        <dbReference type="ChEBI" id="CHEBI:57540"/>
        <dbReference type="ChEBI" id="CHEBI:57945"/>
        <dbReference type="EC" id="1.1.1.85"/>
    </reaction>
</comment>
<dbReference type="AlphaFoldDB" id="A0AAJ1QGH1"/>
<feature type="site" description="Important for catalysis" evidence="14">
    <location>
        <position position="190"/>
    </location>
</feature>
<evidence type="ECO:0000256" key="14">
    <source>
        <dbReference type="HAMAP-Rule" id="MF_01033"/>
    </source>
</evidence>
<feature type="binding site" evidence="14">
    <location>
        <position position="222"/>
    </location>
    <ligand>
        <name>substrate</name>
    </ligand>
</feature>
<dbReference type="SUPFAM" id="SSF53659">
    <property type="entry name" value="Isocitrate/Isopropylmalate dehydrogenase-like"/>
    <property type="match status" value="1"/>
</dbReference>
<evidence type="ECO:0000256" key="7">
    <source>
        <dbReference type="ARBA" id="ARBA00022605"/>
    </source>
</evidence>
<dbReference type="PROSITE" id="PS00470">
    <property type="entry name" value="IDH_IMDH"/>
    <property type="match status" value="1"/>
</dbReference>
<dbReference type="Pfam" id="PF00180">
    <property type="entry name" value="Iso_dh"/>
    <property type="match status" value="1"/>
</dbReference>
<evidence type="ECO:0000256" key="12">
    <source>
        <dbReference type="ARBA" id="ARBA00023211"/>
    </source>
</evidence>
<name>A0AAJ1QGH1_9FLAO</name>
<dbReference type="PANTHER" id="PTHR42979:SF1">
    <property type="entry name" value="3-ISOPROPYLMALATE DEHYDROGENASE"/>
    <property type="match status" value="1"/>
</dbReference>
<keyword evidence="12 14" id="KW-0464">Manganese</keyword>
<feature type="binding site" evidence="14">
    <location>
        <position position="250"/>
    </location>
    <ligand>
        <name>Mg(2+)</name>
        <dbReference type="ChEBI" id="CHEBI:18420"/>
    </ligand>
</feature>
<evidence type="ECO:0000256" key="13">
    <source>
        <dbReference type="ARBA" id="ARBA00023304"/>
    </source>
</evidence>
<evidence type="ECO:0000256" key="5">
    <source>
        <dbReference type="ARBA" id="ARBA00011738"/>
    </source>
</evidence>
<dbReference type="InterPro" id="IPR024084">
    <property type="entry name" value="IsoPropMal-DH-like_dom"/>
</dbReference>
<comment type="subcellular location">
    <subcellularLocation>
        <location evidence="14">Cytoplasm</location>
    </subcellularLocation>
</comment>
<dbReference type="GO" id="GO:0009098">
    <property type="term" value="P:L-leucine biosynthetic process"/>
    <property type="evidence" value="ECO:0007669"/>
    <property type="project" value="UniProtKB-UniRule"/>
</dbReference>
<evidence type="ECO:0000313" key="18">
    <source>
        <dbReference type="Proteomes" id="UP001170959"/>
    </source>
</evidence>
<evidence type="ECO:0000256" key="3">
    <source>
        <dbReference type="ARBA" id="ARBA00004762"/>
    </source>
</evidence>
<dbReference type="Gene3D" id="3.40.718.10">
    <property type="entry name" value="Isopropylmalate Dehydrogenase"/>
    <property type="match status" value="1"/>
</dbReference>
<evidence type="ECO:0000256" key="8">
    <source>
        <dbReference type="ARBA" id="ARBA00022723"/>
    </source>
</evidence>
<reference evidence="17" key="1">
    <citation type="submission" date="2020-06" db="EMBL/GenBank/DDBJ databases">
        <authorList>
            <person name="Dong N."/>
        </authorList>
    </citation>
    <scope>NUCLEOTIDE SEQUENCE</scope>
    <source>
        <strain evidence="17">R655-4</strain>
    </source>
</reference>
<sequence length="374" mass="41593">MKMHKIAVLPGDGIGPEVVSETIKILKVVEQVFKYNFEFEQALIGAIAIDETGNPLPEETVQLCKNSDAVLFGAIGDPKYDNNPNAKVRPEQGLLKLRKELGLFANIRPIKAYESLLGKSPLKRSYIEGTDMVIFRELINGIYFGEKFTAQDGSHAYDTCSYNRKDIEQITHLAFQEAMKRRKKVTLVDKANVLDTSRLWRKVTMEISQEYPEVELDYLFVDNAAMQLILNPKQFDVILTENMFGDIISDEGSVIGGSIGLLPSASIGTENALFEPIHGSYPQAKGKGIANPMASILSAAMMLRYLELEEGAKAIEKAVENAINNLIVTSDLDETSDYSTSVVTNYIAKILLSDHDHHSYFNFENVLMGKSTII</sequence>